<dbReference type="OrthoDB" id="8482131at2"/>
<feature type="domain" description="B12-binding" evidence="1">
    <location>
        <begin position="3"/>
        <end position="140"/>
    </location>
</feature>
<dbReference type="Gene3D" id="3.40.50.280">
    <property type="entry name" value="Cobalamin-binding domain"/>
    <property type="match status" value="1"/>
</dbReference>
<sequence>MRLRSAIVSSVASDSHTWNLVFLHLLLEEIGFEVANLGASVPDDTLLSECTQLEPDLVVISSVNGHGYHDGIRVVRQLRSQPSLVNTPMVIGGKLGICGDLSPAEASSLIEAGFDAVFDDSSELASFTSFVCELPIRAAS</sequence>
<accession>H5X7R4</accession>
<keyword evidence="3" id="KW-1185">Reference proteome</keyword>
<dbReference type="HOGENOM" id="CLU_122414_0_0_11"/>
<dbReference type="SUPFAM" id="SSF52242">
    <property type="entry name" value="Cobalamin (vitamin B12)-binding domain"/>
    <property type="match status" value="1"/>
</dbReference>
<dbReference type="Pfam" id="PF02310">
    <property type="entry name" value="B12-binding"/>
    <property type="match status" value="1"/>
</dbReference>
<dbReference type="InterPro" id="IPR006158">
    <property type="entry name" value="Cobalamin-bd"/>
</dbReference>
<reference evidence="2 3" key="1">
    <citation type="journal article" date="2012" name="Stand. Genomic Sci.">
        <title>Genome sequence of the ocean sediment bacterium Saccharomonospora marina type strain (XMU15(T)).</title>
        <authorList>
            <person name="Klenk H.P."/>
            <person name="Lu M."/>
            <person name="Lucas S."/>
            <person name="Lapidus A."/>
            <person name="Copeland A."/>
            <person name="Pitluck S."/>
            <person name="Goodwin L.A."/>
            <person name="Han C."/>
            <person name="Tapia R."/>
            <person name="Brambilla E.M."/>
            <person name="Potter G."/>
            <person name="Land M."/>
            <person name="Ivanova N."/>
            <person name="Rohde M."/>
            <person name="Goker M."/>
            <person name="Detter J.C."/>
            <person name="Li W.J."/>
            <person name="Kyrpides N.C."/>
            <person name="Woyke T."/>
        </authorList>
    </citation>
    <scope>NUCLEOTIDE SEQUENCE [LARGE SCALE GENOMIC DNA]</scope>
    <source>
        <strain evidence="2 3">XMU15</strain>
    </source>
</reference>
<gene>
    <name evidence="2" type="ORF">SacmaDRAFT_3125</name>
</gene>
<dbReference type="InterPro" id="IPR036724">
    <property type="entry name" value="Cobalamin-bd_sf"/>
</dbReference>
<dbReference type="eggNOG" id="COG2185">
    <property type="taxonomic scope" value="Bacteria"/>
</dbReference>
<dbReference type="AlphaFoldDB" id="H5X7R4"/>
<dbReference type="STRING" id="882083.SacmaDRAFT_3125"/>
<name>H5X7R4_9PSEU</name>
<evidence type="ECO:0000313" key="3">
    <source>
        <dbReference type="Proteomes" id="UP000004926"/>
    </source>
</evidence>
<dbReference type="Proteomes" id="UP000004926">
    <property type="component" value="Chromosome"/>
</dbReference>
<dbReference type="EMBL" id="CM001439">
    <property type="protein sequence ID" value="EHR51357.1"/>
    <property type="molecule type" value="Genomic_DNA"/>
</dbReference>
<proteinExistence type="predicted"/>
<dbReference type="GO" id="GO:0046872">
    <property type="term" value="F:metal ion binding"/>
    <property type="evidence" value="ECO:0007669"/>
    <property type="project" value="InterPro"/>
</dbReference>
<evidence type="ECO:0000259" key="1">
    <source>
        <dbReference type="PROSITE" id="PS51332"/>
    </source>
</evidence>
<protein>
    <submittedName>
        <fullName evidence="2">Methylmalonyl-CoA mutase, C-terminal domain/subunit (Cobalamin-binding)</fullName>
    </submittedName>
</protein>
<dbReference type="PROSITE" id="PS51332">
    <property type="entry name" value="B12_BINDING"/>
    <property type="match status" value="1"/>
</dbReference>
<dbReference type="GO" id="GO:0031419">
    <property type="term" value="F:cobalamin binding"/>
    <property type="evidence" value="ECO:0007669"/>
    <property type="project" value="InterPro"/>
</dbReference>
<organism evidence="2 3">
    <name type="scientific">Saccharomonospora marina XMU15</name>
    <dbReference type="NCBI Taxonomy" id="882083"/>
    <lineage>
        <taxon>Bacteria</taxon>
        <taxon>Bacillati</taxon>
        <taxon>Actinomycetota</taxon>
        <taxon>Actinomycetes</taxon>
        <taxon>Pseudonocardiales</taxon>
        <taxon>Pseudonocardiaceae</taxon>
        <taxon>Saccharomonospora</taxon>
    </lineage>
</organism>
<evidence type="ECO:0000313" key="2">
    <source>
        <dbReference type="EMBL" id="EHR51357.1"/>
    </source>
</evidence>